<comment type="caution">
    <text evidence="2">The sequence shown here is derived from an EMBL/GenBank/DDBJ whole genome shotgun (WGS) entry which is preliminary data.</text>
</comment>
<keyword evidence="3" id="KW-1185">Reference proteome</keyword>
<name>A0A2M9F0E1_9BACL</name>
<gene>
    <name evidence="2" type="ORF">CQS04_07175</name>
</gene>
<proteinExistence type="predicted"/>
<reference evidence="2 3" key="1">
    <citation type="submission" date="2017-10" db="EMBL/GenBank/DDBJ databases">
        <title>Draft genome of Chryseomicrobium casticus sp. nov.</title>
        <authorList>
            <person name="Chakraborty R."/>
            <person name="Saha T."/>
        </authorList>
    </citation>
    <scope>NUCLEOTIDE SEQUENCE [LARGE SCALE GENOMIC DNA]</scope>
    <source>
        <strain evidence="2 3">ET03</strain>
    </source>
</reference>
<feature type="region of interest" description="Disordered" evidence="1">
    <location>
        <begin position="1"/>
        <end position="29"/>
    </location>
</feature>
<evidence type="ECO:0000256" key="1">
    <source>
        <dbReference type="SAM" id="MobiDB-lite"/>
    </source>
</evidence>
<protein>
    <submittedName>
        <fullName evidence="2">Uncharacterized protein</fullName>
    </submittedName>
</protein>
<organism evidence="2 3">
    <name type="scientific">Chryseomicrobium excrementi</name>
    <dbReference type="NCBI Taxonomy" id="2041346"/>
    <lineage>
        <taxon>Bacteria</taxon>
        <taxon>Bacillati</taxon>
        <taxon>Bacillota</taxon>
        <taxon>Bacilli</taxon>
        <taxon>Bacillales</taxon>
        <taxon>Caryophanaceae</taxon>
        <taxon>Chryseomicrobium</taxon>
    </lineage>
</organism>
<dbReference type="Proteomes" id="UP000228680">
    <property type="component" value="Unassembled WGS sequence"/>
</dbReference>
<feature type="compositionally biased region" description="Basic and acidic residues" evidence="1">
    <location>
        <begin position="11"/>
        <end position="29"/>
    </location>
</feature>
<dbReference type="RefSeq" id="WP_100353474.1">
    <property type="nucleotide sequence ID" value="NZ_PCGR01000002.1"/>
</dbReference>
<accession>A0A2M9F0E1</accession>
<evidence type="ECO:0000313" key="3">
    <source>
        <dbReference type="Proteomes" id="UP000228680"/>
    </source>
</evidence>
<evidence type="ECO:0000313" key="2">
    <source>
        <dbReference type="EMBL" id="PJK16928.1"/>
    </source>
</evidence>
<sequence length="78" mass="9022">MASISAAGRYPRNEEVECQEQHSSENDYRQSVRPLLPKILPLCAIEFTTVRQTLYQYVDRLQHVKPAKGGQLYVQMKL</sequence>
<dbReference type="AlphaFoldDB" id="A0A2M9F0E1"/>
<dbReference type="EMBL" id="PCGR01000002">
    <property type="protein sequence ID" value="PJK16928.1"/>
    <property type="molecule type" value="Genomic_DNA"/>
</dbReference>